<keyword evidence="1" id="KW-1133">Transmembrane helix</keyword>
<feature type="transmembrane region" description="Helical" evidence="1">
    <location>
        <begin position="115"/>
        <end position="137"/>
    </location>
</feature>
<dbReference type="AlphaFoldDB" id="A0A3N1P7K6"/>
<keyword evidence="1" id="KW-0812">Transmembrane</keyword>
<reference evidence="2 3" key="1">
    <citation type="submission" date="2018-11" db="EMBL/GenBank/DDBJ databases">
        <title>Genomic Encyclopedia of Type Strains, Phase IV (KMG-IV): sequencing the most valuable type-strain genomes for metagenomic binning, comparative biology and taxonomic classification.</title>
        <authorList>
            <person name="Goeker M."/>
        </authorList>
    </citation>
    <scope>NUCLEOTIDE SEQUENCE [LARGE SCALE GENOMIC DNA]</scope>
    <source>
        <strain evidence="2 3">DSM 16974</strain>
    </source>
</reference>
<sequence length="138" mass="15124">MYRLMFTGDLVTGFQRQEVIGNLAKRLEMSPDKVRETFFTGSPVEFKTVDDKKAADHWRRDFADDGALLIVLPGDEDTPGGSRYAGADPANTNIEEPTIASTTARLDAVRRRNVAFMKLGGIAGLIALVIIVLAWIIG</sequence>
<protein>
    <submittedName>
        <fullName evidence="2">Uncharacterized protein</fullName>
    </submittedName>
</protein>
<dbReference type="OrthoDB" id="5704385at2"/>
<comment type="caution">
    <text evidence="2">The sequence shown here is derived from an EMBL/GenBank/DDBJ whole genome shotgun (WGS) entry which is preliminary data.</text>
</comment>
<dbReference type="Proteomes" id="UP000273643">
    <property type="component" value="Unassembled WGS sequence"/>
</dbReference>
<organism evidence="2 3">
    <name type="scientific">Marinimicrobium koreense</name>
    <dbReference type="NCBI Taxonomy" id="306545"/>
    <lineage>
        <taxon>Bacteria</taxon>
        <taxon>Pseudomonadati</taxon>
        <taxon>Pseudomonadota</taxon>
        <taxon>Gammaproteobacteria</taxon>
        <taxon>Cellvibrionales</taxon>
        <taxon>Cellvibrionaceae</taxon>
        <taxon>Marinimicrobium</taxon>
    </lineage>
</organism>
<dbReference type="EMBL" id="RJUK01000001">
    <property type="protein sequence ID" value="ROQ20726.1"/>
    <property type="molecule type" value="Genomic_DNA"/>
</dbReference>
<evidence type="ECO:0000256" key="1">
    <source>
        <dbReference type="SAM" id="Phobius"/>
    </source>
</evidence>
<keyword evidence="1" id="KW-0472">Membrane</keyword>
<name>A0A3N1P7K6_9GAMM</name>
<keyword evidence="3" id="KW-1185">Reference proteome</keyword>
<dbReference type="RefSeq" id="WP_123637829.1">
    <property type="nucleotide sequence ID" value="NZ_JBHYFO010000004.1"/>
</dbReference>
<accession>A0A3N1P7K6</accession>
<evidence type="ECO:0000313" key="2">
    <source>
        <dbReference type="EMBL" id="ROQ20726.1"/>
    </source>
</evidence>
<gene>
    <name evidence="2" type="ORF">EDC38_1339</name>
</gene>
<evidence type="ECO:0000313" key="3">
    <source>
        <dbReference type="Proteomes" id="UP000273643"/>
    </source>
</evidence>
<proteinExistence type="predicted"/>